<evidence type="ECO:0008006" key="4">
    <source>
        <dbReference type="Google" id="ProtNLM"/>
    </source>
</evidence>
<proteinExistence type="predicted"/>
<feature type="chain" id="PRO_5017042347" description="Transporter" evidence="1">
    <location>
        <begin position="28"/>
        <end position="303"/>
    </location>
</feature>
<dbReference type="RefSeq" id="WP_113821647.1">
    <property type="nucleotide sequence ID" value="NZ_QOCE01000003.1"/>
</dbReference>
<feature type="signal peptide" evidence="1">
    <location>
        <begin position="1"/>
        <end position="27"/>
    </location>
</feature>
<accession>A0A366XAH0</accession>
<evidence type="ECO:0000313" key="3">
    <source>
        <dbReference type="Proteomes" id="UP000252706"/>
    </source>
</evidence>
<protein>
    <recommendedName>
        <fullName evidence="4">Transporter</fullName>
    </recommendedName>
</protein>
<dbReference type="OrthoDB" id="9809066at2"/>
<dbReference type="AlphaFoldDB" id="A0A366XAH0"/>
<dbReference type="EMBL" id="QOCE01000003">
    <property type="protein sequence ID" value="RBW62286.1"/>
    <property type="molecule type" value="Genomic_DNA"/>
</dbReference>
<sequence length="303" mass="32716">MRYPIFQTAFSTATLVLALVAASKSNAQVGPNIDDLARELANPGAANATMNFKLEFRGYDGDLPGASVQDSTTLTFQPVLPFVLNNGNNLIFRPAFSYGWGTPRQDPSIGSFNGLNSWNDIPYDLLYSWQAGTWTVGAGIVGSVPVGSDASSDNWLLGPSFLAVKTLDWGVTGIFPFHNEKIGGSGADTSITSLQYFLFYGLGNGWQIGTGPTVSYDWKAPSGQEWTVPVQLALAKTTAIGEQIVKFNFSVEKNIVRPDPFAEEWTLTFNVSPVTKNPFQPTPRDPPVDAVTRAAVLAPIRTN</sequence>
<evidence type="ECO:0000313" key="2">
    <source>
        <dbReference type="EMBL" id="RBW62286.1"/>
    </source>
</evidence>
<evidence type="ECO:0000256" key="1">
    <source>
        <dbReference type="SAM" id="SignalP"/>
    </source>
</evidence>
<dbReference type="Proteomes" id="UP000252706">
    <property type="component" value="Unassembled WGS sequence"/>
</dbReference>
<organism evidence="2 3">
    <name type="scientific">Phaeobacter gallaeciensis</name>
    <dbReference type="NCBI Taxonomy" id="60890"/>
    <lineage>
        <taxon>Bacteria</taxon>
        <taxon>Pseudomonadati</taxon>
        <taxon>Pseudomonadota</taxon>
        <taxon>Alphaproteobacteria</taxon>
        <taxon>Rhodobacterales</taxon>
        <taxon>Roseobacteraceae</taxon>
        <taxon>Phaeobacter</taxon>
    </lineage>
</organism>
<name>A0A366XAH0_9RHOB</name>
<keyword evidence="1" id="KW-0732">Signal</keyword>
<gene>
    <name evidence="2" type="ORF">DS909_01390</name>
</gene>
<comment type="caution">
    <text evidence="2">The sequence shown here is derived from an EMBL/GenBank/DDBJ whole genome shotgun (WGS) entry which is preliminary data.</text>
</comment>
<reference evidence="2 3" key="1">
    <citation type="submission" date="2018-07" db="EMBL/GenBank/DDBJ databases">
        <title>Modular assembly of carbohydrate-degrading microbial communities in the ocean.</title>
        <authorList>
            <person name="Enke T.N."/>
            <person name="Datta M.S."/>
            <person name="Schwartzman J.A."/>
            <person name="Cermak N."/>
            <person name="Schmitz D.A."/>
            <person name="Barrere J."/>
            <person name="Cordero O.X."/>
        </authorList>
    </citation>
    <scope>NUCLEOTIDE SEQUENCE [LARGE SCALE GENOMIC DNA]</scope>
    <source>
        <strain evidence="2 3">C3M10</strain>
    </source>
</reference>